<keyword evidence="1" id="KW-0143">Chaperone</keyword>
<dbReference type="SUPFAM" id="SSF48371">
    <property type="entry name" value="ARM repeat"/>
    <property type="match status" value="1"/>
</dbReference>
<gene>
    <name evidence="5" type="ORF">PCON_07997</name>
</gene>
<dbReference type="PROSITE" id="PS50077">
    <property type="entry name" value="HEAT_REPEAT"/>
    <property type="match status" value="1"/>
</dbReference>
<feature type="domain" description="Tubulin-folding cofactor D ARM repeats" evidence="4">
    <location>
        <begin position="417"/>
        <end position="550"/>
    </location>
</feature>
<evidence type="ECO:0000313" key="6">
    <source>
        <dbReference type="Proteomes" id="UP000018144"/>
    </source>
</evidence>
<dbReference type="InterPro" id="IPR033162">
    <property type="entry name" value="TBCD"/>
</dbReference>
<dbReference type="Proteomes" id="UP000018144">
    <property type="component" value="Unassembled WGS sequence"/>
</dbReference>
<dbReference type="STRING" id="1076935.U4LD35"/>
<name>U4LD35_PYROM</name>
<keyword evidence="6" id="KW-1185">Reference proteome</keyword>
<dbReference type="Gene3D" id="1.25.10.10">
    <property type="entry name" value="Leucine-rich Repeat Variant"/>
    <property type="match status" value="1"/>
</dbReference>
<dbReference type="OrthoDB" id="10253476at2759"/>
<dbReference type="GO" id="GO:0007023">
    <property type="term" value="P:post-chaperonin tubulin folding pathway"/>
    <property type="evidence" value="ECO:0007669"/>
    <property type="project" value="InterPro"/>
</dbReference>
<dbReference type="InterPro" id="IPR011989">
    <property type="entry name" value="ARM-like"/>
</dbReference>
<dbReference type="InterPro" id="IPR022577">
    <property type="entry name" value="TBCD_C"/>
</dbReference>
<evidence type="ECO:0000313" key="5">
    <source>
        <dbReference type="EMBL" id="CCX08404.1"/>
    </source>
</evidence>
<dbReference type="Pfam" id="PF23579">
    <property type="entry name" value="ARM_TBCD"/>
    <property type="match status" value="1"/>
</dbReference>
<evidence type="ECO:0000256" key="1">
    <source>
        <dbReference type="ARBA" id="ARBA00023186"/>
    </source>
</evidence>
<dbReference type="EMBL" id="HF935410">
    <property type="protein sequence ID" value="CCX08404.1"/>
    <property type="molecule type" value="Genomic_DNA"/>
</dbReference>
<dbReference type="Pfam" id="PF25767">
    <property type="entry name" value="ARM_TBCD_2nd"/>
    <property type="match status" value="2"/>
</dbReference>
<feature type="domain" description="Tubulin-folding cofactor D C-terminal" evidence="3">
    <location>
        <begin position="888"/>
        <end position="1049"/>
    </location>
</feature>
<dbReference type="InterPro" id="IPR058033">
    <property type="entry name" value="ARM_TBCD_2nd"/>
</dbReference>
<organism evidence="5 6">
    <name type="scientific">Pyronema omphalodes (strain CBS 100304)</name>
    <name type="common">Pyronema confluens</name>
    <dbReference type="NCBI Taxonomy" id="1076935"/>
    <lineage>
        <taxon>Eukaryota</taxon>
        <taxon>Fungi</taxon>
        <taxon>Dikarya</taxon>
        <taxon>Ascomycota</taxon>
        <taxon>Pezizomycotina</taxon>
        <taxon>Pezizomycetes</taxon>
        <taxon>Pezizales</taxon>
        <taxon>Pyronemataceae</taxon>
        <taxon>Pyronema</taxon>
    </lineage>
</organism>
<dbReference type="Pfam" id="PF12612">
    <property type="entry name" value="TFCD_C"/>
    <property type="match status" value="1"/>
</dbReference>
<dbReference type="PANTHER" id="PTHR12658">
    <property type="entry name" value="BETA-TUBULIN COFACTOR D"/>
    <property type="match status" value="1"/>
</dbReference>
<evidence type="ECO:0000259" key="4">
    <source>
        <dbReference type="Pfam" id="PF25767"/>
    </source>
</evidence>
<dbReference type="PANTHER" id="PTHR12658:SF0">
    <property type="entry name" value="TUBULIN-SPECIFIC CHAPERONE D"/>
    <property type="match status" value="1"/>
</dbReference>
<reference evidence="5 6" key="1">
    <citation type="journal article" date="2013" name="PLoS Genet.">
        <title>The genome and development-dependent transcriptomes of Pyronema confluens: a window into fungal evolution.</title>
        <authorList>
            <person name="Traeger S."/>
            <person name="Altegoer F."/>
            <person name="Freitag M."/>
            <person name="Gabaldon T."/>
            <person name="Kempken F."/>
            <person name="Kumar A."/>
            <person name="Marcet-Houben M."/>
            <person name="Poggeler S."/>
            <person name="Stajich J.E."/>
            <person name="Nowrousian M."/>
        </authorList>
    </citation>
    <scope>NUCLEOTIDE SEQUENCE [LARGE SCALE GENOMIC DNA]</scope>
    <source>
        <strain evidence="6">CBS 100304</strain>
        <tissue evidence="5">Vegetative mycelium</tissue>
    </source>
</reference>
<proteinExistence type="predicted"/>
<accession>U4LD35</accession>
<dbReference type="InterPro" id="IPR021133">
    <property type="entry name" value="HEAT_type_2"/>
</dbReference>
<protein>
    <submittedName>
        <fullName evidence="5">Similar to Tubulin-specific chaperone D acc. no. Q28205</fullName>
    </submittedName>
</protein>
<feature type="repeat" description="HEAT" evidence="2">
    <location>
        <begin position="345"/>
        <end position="382"/>
    </location>
</feature>
<evidence type="ECO:0000259" key="3">
    <source>
        <dbReference type="Pfam" id="PF12612"/>
    </source>
</evidence>
<dbReference type="OMA" id="EPHEAWH"/>
<sequence>MDAAGEDRDVKLLQISGGLFDIYFNGVPEALYAEDGALRQACERKKIESLINMLEPFQESPQLLDPQLPRFLSPLTAAFTTYLSNIPPPGSDSPPAGHYTLPVALSRILYTLVKIRGAKIISRFLPNQPSLLEDVSALFTLKVTGVDESWELRYILLLWLSHLLLAPFDLSTISTDPPAGVIVNFPAMSETGLNVEGLPHLSKRILDLGISYLSSPGNRESDAAALLLIRISLRRDMRSLGLLDAMVEWGIKVVSKTEAEGTVEARALFLKTGVLAVLAGFLAQGDSDAVEGYVPRIFELVTRLQDQECEEWKSAGVRRLGMKILRWVATLVLAQGTEAEYIEDIIERLLNSLGDRDTAVRFGASKSLAVVARKLDPDMAGDVLEAVMGVYEEDVFYDPPIAYAGFPQKKMLTAVTPEKWHGATLTLATFLRQRAVRSTDVMTRVVECIVEALSFEQRRSTFAVGGNVRDAACYAAWSLARSYTTSELQEAGDIVVPATQFEGGRKIIQLLATELVVAGCTDPLGNVRRAASAALQELVGRHSGCVREGIPLVQVVDYNAVALRQRSVVTVASLASKLDEEYWKGVVLGLADGWRGIGSGDDDGRKLAATSLGQLVRISYPTDTDTSIRDRGRFVFSVISKRVRMEGLQHLEIYHGCLHALADVLDGLPDGCLDDEDKLALHDVFSHLKGFEFTNPVMRPELTAECTCRLVRSLAFHTPSLLSSLPLSWKRWTAIIEASLDRSEDSVLDQAIPAARMLLEKATPSNRADLISYWSNKISDLTYRRRGHILALGEVLAGISDSTIDLNSVTAILLSAAKITGDVEIRVAAVKALGKHVSPTKEVLQTILESLDDYAVDTRGDIGSWVRAEAIIALLSLWEHVPEDMRWSFIAKLVRLAVEKLDRLRIRAGEALLVISASFPAISLPTDLALLSPQEYFAAILSLLEIPQCREQLLEGYVTSAGAGSDSVMKASRRALIGYLSTSSSIPDISNSLMAVFKSSLAAQNSDRIVIPLLDVISLLLDLGLLPGVGRKVFVETQKAHFKTTSVQKLTAAIRVYRSLALAEEGVKGDAIGKLVGMLLHPFPRVRMDVSEALFSIAIEQDRGRVSEEMGKIDWGKGTKELREAVGRVKKGLC</sequence>
<dbReference type="AlphaFoldDB" id="U4LD35"/>
<dbReference type="GO" id="GO:0005096">
    <property type="term" value="F:GTPase activator activity"/>
    <property type="evidence" value="ECO:0007669"/>
    <property type="project" value="InterPro"/>
</dbReference>
<dbReference type="GO" id="GO:0048487">
    <property type="term" value="F:beta-tubulin binding"/>
    <property type="evidence" value="ECO:0007669"/>
    <property type="project" value="InterPro"/>
</dbReference>
<feature type="domain" description="Tubulin-folding cofactor D ARM repeats" evidence="4">
    <location>
        <begin position="339"/>
        <end position="392"/>
    </location>
</feature>
<evidence type="ECO:0000256" key="2">
    <source>
        <dbReference type="PROSITE-ProRule" id="PRU00103"/>
    </source>
</evidence>
<dbReference type="InterPro" id="IPR016024">
    <property type="entry name" value="ARM-type_fold"/>
</dbReference>
<dbReference type="eggNOG" id="KOG1943">
    <property type="taxonomic scope" value="Eukaryota"/>
</dbReference>
<dbReference type="GO" id="GO:0007021">
    <property type="term" value="P:tubulin complex assembly"/>
    <property type="evidence" value="ECO:0007669"/>
    <property type="project" value="InterPro"/>
</dbReference>
<dbReference type="GO" id="GO:0000226">
    <property type="term" value="P:microtubule cytoskeleton organization"/>
    <property type="evidence" value="ECO:0007669"/>
    <property type="project" value="TreeGrafter"/>
</dbReference>